<dbReference type="PANTHER" id="PTHR11675">
    <property type="entry name" value="N-ACETYLGALACTOSAMINYLTRANSFERASE"/>
    <property type="match status" value="1"/>
</dbReference>
<evidence type="ECO:0000313" key="3">
    <source>
        <dbReference type="EMBL" id="WAR26799.1"/>
    </source>
</evidence>
<keyword evidence="1" id="KW-1015">Disulfide bond</keyword>
<dbReference type="PANTHER" id="PTHR11675:SF126">
    <property type="entry name" value="RICIN B LECTIN DOMAIN-CONTAINING PROTEIN"/>
    <property type="match status" value="1"/>
</dbReference>
<dbReference type="EMBL" id="CP111025">
    <property type="protein sequence ID" value="WAR26799.1"/>
    <property type="molecule type" value="Genomic_DNA"/>
</dbReference>
<feature type="domain" description="Glycosyltransferase 2-like" evidence="2">
    <location>
        <begin position="22"/>
        <end position="104"/>
    </location>
</feature>
<dbReference type="Proteomes" id="UP001164746">
    <property type="component" value="Chromosome 14"/>
</dbReference>
<evidence type="ECO:0000259" key="2">
    <source>
        <dbReference type="Pfam" id="PF00535"/>
    </source>
</evidence>
<dbReference type="Gene3D" id="3.90.550.10">
    <property type="entry name" value="Spore Coat Polysaccharide Biosynthesis Protein SpsA, Chain A"/>
    <property type="match status" value="1"/>
</dbReference>
<dbReference type="Pfam" id="PF00535">
    <property type="entry name" value="Glycos_transf_2"/>
    <property type="match status" value="1"/>
</dbReference>
<proteinExistence type="predicted"/>
<keyword evidence="4" id="KW-1185">Reference proteome</keyword>
<dbReference type="InterPro" id="IPR001173">
    <property type="entry name" value="Glyco_trans_2-like"/>
</dbReference>
<sequence>MDIRPADCQKIEYPDDLPQIGVVIIFRDEWPSILLRTVYSVLQMTPEILLKEIILVDDGSKDIELRLKVAIHAKALEKVRIVRHETSRGLMMARQSGIAAVTARGVVCRSVFRQCKVVVFHSVFRQYRVVACHSVFHRCKVVVCHSVFRQYKVVACHSVFRQYKVVACHSVFRQYRVVACHSVFRQYKVVACHSVFRQYKVVVCHSEFHQYKVVACHSVFRPYKVVACHSVFRQYKFRHLNHQPSLDVGPFCEKG</sequence>
<protein>
    <submittedName>
        <fullName evidence="3">GLT18-like protein</fullName>
    </submittedName>
</protein>
<reference evidence="3" key="1">
    <citation type="submission" date="2022-11" db="EMBL/GenBank/DDBJ databases">
        <title>Centuries of genome instability and evolution in soft-shell clam transmissible cancer (bioRxiv).</title>
        <authorList>
            <person name="Hart S.F.M."/>
            <person name="Yonemitsu M.A."/>
            <person name="Giersch R.M."/>
            <person name="Beal B.F."/>
            <person name="Arriagada G."/>
            <person name="Davis B.W."/>
            <person name="Ostrander E.A."/>
            <person name="Goff S.P."/>
            <person name="Metzger M.J."/>
        </authorList>
    </citation>
    <scope>NUCLEOTIDE SEQUENCE</scope>
    <source>
        <strain evidence="3">MELC-2E11</strain>
        <tissue evidence="3">Siphon/mantle</tissue>
    </source>
</reference>
<dbReference type="SUPFAM" id="SSF53448">
    <property type="entry name" value="Nucleotide-diphospho-sugar transferases"/>
    <property type="match status" value="1"/>
</dbReference>
<accession>A0ABY7G069</accession>
<name>A0ABY7G069_MYAAR</name>
<evidence type="ECO:0000256" key="1">
    <source>
        <dbReference type="ARBA" id="ARBA00023157"/>
    </source>
</evidence>
<evidence type="ECO:0000313" key="4">
    <source>
        <dbReference type="Proteomes" id="UP001164746"/>
    </source>
</evidence>
<dbReference type="InterPro" id="IPR029044">
    <property type="entry name" value="Nucleotide-diphossugar_trans"/>
</dbReference>
<organism evidence="3 4">
    <name type="scientific">Mya arenaria</name>
    <name type="common">Soft-shell clam</name>
    <dbReference type="NCBI Taxonomy" id="6604"/>
    <lineage>
        <taxon>Eukaryota</taxon>
        <taxon>Metazoa</taxon>
        <taxon>Spiralia</taxon>
        <taxon>Lophotrochozoa</taxon>
        <taxon>Mollusca</taxon>
        <taxon>Bivalvia</taxon>
        <taxon>Autobranchia</taxon>
        <taxon>Heteroconchia</taxon>
        <taxon>Euheterodonta</taxon>
        <taxon>Imparidentia</taxon>
        <taxon>Neoheterodontei</taxon>
        <taxon>Myida</taxon>
        <taxon>Myoidea</taxon>
        <taxon>Myidae</taxon>
        <taxon>Mya</taxon>
    </lineage>
</organism>
<gene>
    <name evidence="3" type="ORF">MAR_012503</name>
</gene>